<name>A0A844B0Q6_9RHOB</name>
<evidence type="ECO:0008006" key="4">
    <source>
        <dbReference type="Google" id="ProtNLM"/>
    </source>
</evidence>
<protein>
    <recommendedName>
        <fullName evidence="4">DUF304 domain-containing protein</fullName>
    </recommendedName>
</protein>
<dbReference type="EMBL" id="WJPO01000002">
    <property type="protein sequence ID" value="MRH19711.1"/>
    <property type="molecule type" value="Genomic_DNA"/>
</dbReference>
<accession>A0A844B0Q6</accession>
<feature type="transmembrane region" description="Helical" evidence="1">
    <location>
        <begin position="30"/>
        <end position="49"/>
    </location>
</feature>
<keyword evidence="1" id="KW-0472">Membrane</keyword>
<evidence type="ECO:0000313" key="2">
    <source>
        <dbReference type="EMBL" id="MRH19711.1"/>
    </source>
</evidence>
<keyword evidence="1" id="KW-1133">Transmembrane helix</keyword>
<dbReference type="RefSeq" id="WP_153747033.1">
    <property type="nucleotide sequence ID" value="NZ_BAAADI010000014.1"/>
</dbReference>
<sequence>MSDPKLGADLEDGETVQAQFRADRGTYIKAHLLLAAIAGAGATLILVMIGNPFPWVGIVAALLGIGVRGAFLMSEELAATWTLTDRALMGPGGRRILFENIDKARKLGAAVQVVTRSGDKHLIKFLADPDAVVARIKAAKGKRR</sequence>
<proteinExistence type="predicted"/>
<evidence type="ECO:0000313" key="3">
    <source>
        <dbReference type="Proteomes" id="UP000466730"/>
    </source>
</evidence>
<dbReference type="OrthoDB" id="7861868at2"/>
<evidence type="ECO:0000256" key="1">
    <source>
        <dbReference type="SAM" id="Phobius"/>
    </source>
</evidence>
<organism evidence="2 3">
    <name type="scientific">Rhodovulum strictum</name>
    <dbReference type="NCBI Taxonomy" id="58314"/>
    <lineage>
        <taxon>Bacteria</taxon>
        <taxon>Pseudomonadati</taxon>
        <taxon>Pseudomonadota</taxon>
        <taxon>Alphaproteobacteria</taxon>
        <taxon>Rhodobacterales</taxon>
        <taxon>Paracoccaceae</taxon>
        <taxon>Rhodovulum</taxon>
    </lineage>
</organism>
<feature type="transmembrane region" description="Helical" evidence="1">
    <location>
        <begin position="55"/>
        <end position="73"/>
    </location>
</feature>
<gene>
    <name evidence="2" type="ORF">GH815_01800</name>
</gene>
<keyword evidence="3" id="KW-1185">Reference proteome</keyword>
<comment type="caution">
    <text evidence="2">The sequence shown here is derived from an EMBL/GenBank/DDBJ whole genome shotgun (WGS) entry which is preliminary data.</text>
</comment>
<dbReference type="Proteomes" id="UP000466730">
    <property type="component" value="Unassembled WGS sequence"/>
</dbReference>
<reference evidence="2 3" key="1">
    <citation type="submission" date="2019-11" db="EMBL/GenBank/DDBJ databases">
        <title>Draft Whole-Genome sequence of the marine photosynthetic bacterium Rhodovulum strictum DSM 11289.</title>
        <authorList>
            <person name="Kyndt J.A."/>
            <person name="Meyer T.E."/>
        </authorList>
    </citation>
    <scope>NUCLEOTIDE SEQUENCE [LARGE SCALE GENOMIC DNA]</scope>
    <source>
        <strain evidence="2 3">DSM 11289</strain>
    </source>
</reference>
<dbReference type="AlphaFoldDB" id="A0A844B0Q6"/>
<keyword evidence="1" id="KW-0812">Transmembrane</keyword>